<dbReference type="Proteomes" id="UP000184522">
    <property type="component" value="Unassembled WGS sequence"/>
</dbReference>
<dbReference type="Gene3D" id="1.10.443.10">
    <property type="entry name" value="Intergrase catalytic core"/>
    <property type="match status" value="1"/>
</dbReference>
<dbReference type="PANTHER" id="PTHR30349:SF41">
    <property type="entry name" value="INTEGRASE_RECOMBINASE PROTEIN MJ0367-RELATED"/>
    <property type="match status" value="1"/>
</dbReference>
<name>A0A1M5V4T0_9FLAO</name>
<dbReference type="SUPFAM" id="SSF56349">
    <property type="entry name" value="DNA breaking-rejoining enzymes"/>
    <property type="match status" value="1"/>
</dbReference>
<dbReference type="EMBL" id="FQWS01000002">
    <property type="protein sequence ID" value="SHH70180.1"/>
    <property type="molecule type" value="Genomic_DNA"/>
</dbReference>
<accession>A0A1M5V4T0</accession>
<dbReference type="AlphaFoldDB" id="A0A1M5V4T0"/>
<dbReference type="Gene3D" id="1.10.150.130">
    <property type="match status" value="1"/>
</dbReference>
<dbReference type="PROSITE" id="PS51898">
    <property type="entry name" value="TYR_RECOMBINASE"/>
    <property type="match status" value="1"/>
</dbReference>
<dbReference type="InterPro" id="IPR011010">
    <property type="entry name" value="DNA_brk_join_enz"/>
</dbReference>
<dbReference type="PANTHER" id="PTHR30349">
    <property type="entry name" value="PHAGE INTEGRASE-RELATED"/>
    <property type="match status" value="1"/>
</dbReference>
<evidence type="ECO:0000256" key="3">
    <source>
        <dbReference type="ARBA" id="ARBA00023172"/>
    </source>
</evidence>
<dbReference type="GO" id="GO:0015074">
    <property type="term" value="P:DNA integration"/>
    <property type="evidence" value="ECO:0007669"/>
    <property type="project" value="InterPro"/>
</dbReference>
<evidence type="ECO:0000259" key="4">
    <source>
        <dbReference type="PROSITE" id="PS51898"/>
    </source>
</evidence>
<evidence type="ECO:0000256" key="1">
    <source>
        <dbReference type="ARBA" id="ARBA00008857"/>
    </source>
</evidence>
<dbReference type="GO" id="GO:0003677">
    <property type="term" value="F:DNA binding"/>
    <property type="evidence" value="ECO:0007669"/>
    <property type="project" value="UniProtKB-KW"/>
</dbReference>
<dbReference type="Pfam" id="PF00589">
    <property type="entry name" value="Phage_integrase"/>
    <property type="match status" value="1"/>
</dbReference>
<keyword evidence="3" id="KW-0233">DNA recombination</keyword>
<gene>
    <name evidence="5" type="ORF">SAMN05444148_2723</name>
</gene>
<evidence type="ECO:0000256" key="2">
    <source>
        <dbReference type="ARBA" id="ARBA00023125"/>
    </source>
</evidence>
<organism evidence="5 6">
    <name type="scientific">Winogradskyella jejuensis</name>
    <dbReference type="NCBI Taxonomy" id="1089305"/>
    <lineage>
        <taxon>Bacteria</taxon>
        <taxon>Pseudomonadati</taxon>
        <taxon>Bacteroidota</taxon>
        <taxon>Flavobacteriia</taxon>
        <taxon>Flavobacteriales</taxon>
        <taxon>Flavobacteriaceae</taxon>
        <taxon>Winogradskyella</taxon>
    </lineage>
</organism>
<protein>
    <submittedName>
        <fullName evidence="5">Site-specific recombinase XerD</fullName>
    </submittedName>
</protein>
<dbReference type="RefSeq" id="WP_073087332.1">
    <property type="nucleotide sequence ID" value="NZ_FQWS01000002.1"/>
</dbReference>
<reference evidence="6" key="1">
    <citation type="submission" date="2016-11" db="EMBL/GenBank/DDBJ databases">
        <authorList>
            <person name="Varghese N."/>
            <person name="Submissions S."/>
        </authorList>
    </citation>
    <scope>NUCLEOTIDE SEQUENCE [LARGE SCALE GENOMIC DNA]</scope>
    <source>
        <strain evidence="6">DSM 25330</strain>
    </source>
</reference>
<keyword evidence="6" id="KW-1185">Reference proteome</keyword>
<keyword evidence="2" id="KW-0238">DNA-binding</keyword>
<sequence>MKNKTTITLEPVTHNNTDYVVIHFNNSSEVKDYIKRFYGIKQGKKNNTFYIKYYDTVINELFNYFRDKNWYVDYSAFKTTSTKSSTKKTSNNFLDNYKLPPVTDIQNKTLIKYGKWLQQKRFSENTVHTYVEVTGLFLRYLNLKNINSISERTIEQFNYDFIFKTNKSVSYQNQCISGIKHYLNFKGITIEDFEIRRPKKDKKLPTVLSKPEVKSILEATTNLKHRTLLSLVYSGGLRIGEALNLKVKDIDTERHLIHIKAAKGRKDRYTLLAPSFVPLLESYINHYKPNTFLFEGRSGEAYTQVSARQVLKNAIQKAGIKKYATLHTLRHSFATHLLESGTDLRYIQELLGHNSPKTTMIYTHVSSTSLSEIKNPFDNL</sequence>
<dbReference type="InterPro" id="IPR013762">
    <property type="entry name" value="Integrase-like_cat_sf"/>
</dbReference>
<dbReference type="STRING" id="1089305.SAMN05444148_2723"/>
<dbReference type="GO" id="GO:0006310">
    <property type="term" value="P:DNA recombination"/>
    <property type="evidence" value="ECO:0007669"/>
    <property type="project" value="UniProtKB-KW"/>
</dbReference>
<evidence type="ECO:0000313" key="6">
    <source>
        <dbReference type="Proteomes" id="UP000184522"/>
    </source>
</evidence>
<feature type="domain" description="Tyr recombinase" evidence="4">
    <location>
        <begin position="203"/>
        <end position="375"/>
    </location>
</feature>
<proteinExistence type="inferred from homology"/>
<dbReference type="OrthoDB" id="9801717at2"/>
<dbReference type="InterPro" id="IPR010998">
    <property type="entry name" value="Integrase_recombinase_N"/>
</dbReference>
<comment type="similarity">
    <text evidence="1">Belongs to the 'phage' integrase family.</text>
</comment>
<evidence type="ECO:0000313" key="5">
    <source>
        <dbReference type="EMBL" id="SHH70180.1"/>
    </source>
</evidence>
<dbReference type="InterPro" id="IPR002104">
    <property type="entry name" value="Integrase_catalytic"/>
</dbReference>
<dbReference type="InterPro" id="IPR050090">
    <property type="entry name" value="Tyrosine_recombinase_XerCD"/>
</dbReference>